<dbReference type="HOGENOM" id="CLU_3402548_0_0_4"/>
<dbReference type="KEGG" id="bpm:BURPS1710b_A1629"/>
<dbReference type="EMBL" id="CP000125">
    <property type="protein sequence ID" value="ABA53090.1"/>
    <property type="molecule type" value="Genomic_DNA"/>
</dbReference>
<name>Q3JI17_BURP1</name>
<evidence type="ECO:0000313" key="1">
    <source>
        <dbReference type="EMBL" id="ABA53090.1"/>
    </source>
</evidence>
<protein>
    <submittedName>
        <fullName evidence="1">Uncharacterized protein</fullName>
    </submittedName>
</protein>
<reference evidence="1 2" key="1">
    <citation type="submission" date="2005-09" db="EMBL/GenBank/DDBJ databases">
        <authorList>
            <person name="Woods D.E."/>
            <person name="Nierman W.C."/>
        </authorList>
    </citation>
    <scope>NUCLEOTIDE SEQUENCE [LARGE SCALE GENOMIC DNA]</scope>
    <source>
        <strain evidence="1 2">1710b</strain>
    </source>
</reference>
<dbReference type="EnsemblBacteria" id="ABA53090">
    <property type="protein sequence ID" value="ABA53090"/>
    <property type="gene ID" value="BURPS1710b_A1629"/>
</dbReference>
<accession>Q3JI17</accession>
<gene>
    <name evidence="1" type="ordered locus">BURPS1710b_A1629</name>
</gene>
<dbReference type="AlphaFoldDB" id="Q3JI17"/>
<proteinExistence type="predicted"/>
<sequence>MNFIEGPWSARDMMTIDWVNSAASPAFMLS</sequence>
<dbReference type="Proteomes" id="UP000002700">
    <property type="component" value="Chromosome II"/>
</dbReference>
<evidence type="ECO:0000313" key="2">
    <source>
        <dbReference type="Proteomes" id="UP000002700"/>
    </source>
</evidence>
<organism evidence="1 2">
    <name type="scientific">Burkholderia pseudomallei (strain 1710b)</name>
    <dbReference type="NCBI Taxonomy" id="320372"/>
    <lineage>
        <taxon>Bacteria</taxon>
        <taxon>Pseudomonadati</taxon>
        <taxon>Pseudomonadota</taxon>
        <taxon>Betaproteobacteria</taxon>
        <taxon>Burkholderiales</taxon>
        <taxon>Burkholderiaceae</taxon>
        <taxon>Burkholderia</taxon>
        <taxon>pseudomallei group</taxon>
    </lineage>
</organism>